<dbReference type="InterPro" id="IPR001910">
    <property type="entry name" value="Inosine/uridine_hydrolase_dom"/>
</dbReference>
<reference evidence="5 6" key="1">
    <citation type="journal article" date="2016" name="Mol. Biol. Evol.">
        <title>Comparative Genomics of Early-Diverging Mushroom-Forming Fungi Provides Insights into the Origins of Lignocellulose Decay Capabilities.</title>
        <authorList>
            <person name="Nagy L.G."/>
            <person name="Riley R."/>
            <person name="Tritt A."/>
            <person name="Adam C."/>
            <person name="Daum C."/>
            <person name="Floudas D."/>
            <person name="Sun H."/>
            <person name="Yadav J.S."/>
            <person name="Pangilinan J."/>
            <person name="Larsson K.H."/>
            <person name="Matsuura K."/>
            <person name="Barry K."/>
            <person name="Labutti K."/>
            <person name="Kuo R."/>
            <person name="Ohm R.A."/>
            <person name="Bhattacharya S.S."/>
            <person name="Shirouzu T."/>
            <person name="Yoshinaga Y."/>
            <person name="Martin F.M."/>
            <person name="Grigoriev I.V."/>
            <person name="Hibbett D.S."/>
        </authorList>
    </citation>
    <scope>NUCLEOTIDE SEQUENCE [LARGE SCALE GENOMIC DNA]</scope>
    <source>
        <strain evidence="5 6">HHB10207 ss-3</strain>
    </source>
</reference>
<keyword evidence="2 5" id="KW-0378">Hydrolase</keyword>
<dbReference type="EMBL" id="KV428021">
    <property type="protein sequence ID" value="KZT41523.1"/>
    <property type="molecule type" value="Genomic_DNA"/>
</dbReference>
<dbReference type="GO" id="GO:0006152">
    <property type="term" value="P:purine nucleoside catabolic process"/>
    <property type="evidence" value="ECO:0007669"/>
    <property type="project" value="TreeGrafter"/>
</dbReference>
<evidence type="ECO:0000259" key="4">
    <source>
        <dbReference type="Pfam" id="PF01156"/>
    </source>
</evidence>
<dbReference type="GO" id="GO:0008477">
    <property type="term" value="F:purine nucleosidase activity"/>
    <property type="evidence" value="ECO:0007669"/>
    <property type="project" value="TreeGrafter"/>
</dbReference>
<dbReference type="Gene3D" id="3.90.245.10">
    <property type="entry name" value="Ribonucleoside hydrolase-like"/>
    <property type="match status" value="1"/>
</dbReference>
<dbReference type="STRING" id="1314776.A0A166GBW0"/>
<gene>
    <name evidence="5" type="ORF">SISSUDRAFT_1059454</name>
</gene>
<evidence type="ECO:0000256" key="3">
    <source>
        <dbReference type="ARBA" id="ARBA00023295"/>
    </source>
</evidence>
<dbReference type="Proteomes" id="UP000076798">
    <property type="component" value="Unassembled WGS sequence"/>
</dbReference>
<name>A0A166GBW0_9AGAM</name>
<keyword evidence="6" id="KW-1185">Reference proteome</keyword>
<dbReference type="Pfam" id="PF01156">
    <property type="entry name" value="IU_nuc_hydro"/>
    <property type="match status" value="1"/>
</dbReference>
<evidence type="ECO:0000256" key="1">
    <source>
        <dbReference type="ARBA" id="ARBA00009176"/>
    </source>
</evidence>
<evidence type="ECO:0000313" key="6">
    <source>
        <dbReference type="Proteomes" id="UP000076798"/>
    </source>
</evidence>
<evidence type="ECO:0000313" key="5">
    <source>
        <dbReference type="EMBL" id="KZT41523.1"/>
    </source>
</evidence>
<evidence type="ECO:0000256" key="2">
    <source>
        <dbReference type="ARBA" id="ARBA00022801"/>
    </source>
</evidence>
<sequence>MPHTTTIRIPVIIDTDPGVDDTLALLLALASEELEILAITISFGNTDVDSSLINIFKIFHTLDKHFKQFPEDRARFPNFGRPIIVARGAAGPLQGELFSAQYFHGRDGLSDITNRHPEIALDQNNPAPSSLVLTETAAEDVVLDLIRSHPPRAITYVALGPVTNLAMLLRKDRSTIQQRLGRVVSMGGALEVPGNTSPVAEFNFFADPYAVREIFQPDGIPLERFVLLPLDITTPHDMPFPQYQTLIDPKFGTPATPSKEEDKRPIHHFTSSFLEKTGEVMRSFGKDAVELHDPVAIWCALSNPPVVDETVDGPTLQPGWKAVRRHFEIERIGEFTRGMLVVDRREDEGAYDEGANRAETQAKLEHELHSHVPTLNQVQNEGQTVAPTTPSVVKGVPCVVETPGQNVLLELMYSRIWGVSAHLLADEI</sequence>
<proteinExistence type="inferred from homology"/>
<keyword evidence="3" id="KW-0326">Glycosidase</keyword>
<dbReference type="OrthoDB" id="5783963at2759"/>
<comment type="similarity">
    <text evidence="1">Belongs to the IUNH family.</text>
</comment>
<feature type="domain" description="Inosine/uridine-preferring nucleoside hydrolase" evidence="4">
    <location>
        <begin position="11"/>
        <end position="352"/>
    </location>
</feature>
<accession>A0A166GBW0</accession>
<dbReference type="GO" id="GO:0005829">
    <property type="term" value="C:cytosol"/>
    <property type="evidence" value="ECO:0007669"/>
    <property type="project" value="TreeGrafter"/>
</dbReference>
<dbReference type="InterPro" id="IPR023186">
    <property type="entry name" value="IUNH"/>
</dbReference>
<dbReference type="PANTHER" id="PTHR12304:SF56">
    <property type="entry name" value="HYDROLASE, PUTATIVE (AFU_ORTHOLOGUE AFUA_1G11790)-RELATED"/>
    <property type="match status" value="1"/>
</dbReference>
<protein>
    <submittedName>
        <fullName evidence="5">Nucleoside hydrolase</fullName>
    </submittedName>
</protein>
<organism evidence="5 6">
    <name type="scientific">Sistotremastrum suecicum HHB10207 ss-3</name>
    <dbReference type="NCBI Taxonomy" id="1314776"/>
    <lineage>
        <taxon>Eukaryota</taxon>
        <taxon>Fungi</taxon>
        <taxon>Dikarya</taxon>
        <taxon>Basidiomycota</taxon>
        <taxon>Agaricomycotina</taxon>
        <taxon>Agaricomycetes</taxon>
        <taxon>Sistotremastrales</taxon>
        <taxon>Sistotremastraceae</taxon>
        <taxon>Sistotremastrum</taxon>
    </lineage>
</organism>
<dbReference type="InterPro" id="IPR036452">
    <property type="entry name" value="Ribo_hydro-like"/>
</dbReference>
<dbReference type="PANTHER" id="PTHR12304">
    <property type="entry name" value="INOSINE-URIDINE PREFERRING NUCLEOSIDE HYDROLASE"/>
    <property type="match status" value="1"/>
</dbReference>
<dbReference type="SUPFAM" id="SSF53590">
    <property type="entry name" value="Nucleoside hydrolase"/>
    <property type="match status" value="1"/>
</dbReference>
<dbReference type="AlphaFoldDB" id="A0A166GBW0"/>